<keyword evidence="5" id="KW-1185">Reference proteome</keyword>
<reference evidence="5" key="1">
    <citation type="submission" date="2016-10" db="EMBL/GenBank/DDBJ databases">
        <authorList>
            <person name="Varghese N."/>
            <person name="Submissions S."/>
        </authorList>
    </citation>
    <scope>NUCLEOTIDE SEQUENCE [LARGE SCALE GENOMIC DNA]</scope>
    <source>
        <strain evidence="5">IBRC-M 10760</strain>
    </source>
</reference>
<dbReference type="InterPro" id="IPR055913">
    <property type="entry name" value="DUF7490"/>
</dbReference>
<dbReference type="Proteomes" id="UP000199076">
    <property type="component" value="Unassembled WGS sequence"/>
</dbReference>
<feature type="domain" description="DUF7490" evidence="3">
    <location>
        <begin position="41"/>
        <end position="144"/>
    </location>
</feature>
<name>A0A1G7Q9F0_9EURY</name>
<keyword evidence="2" id="KW-0472">Membrane</keyword>
<feature type="compositionally biased region" description="Polar residues" evidence="1">
    <location>
        <begin position="277"/>
        <end position="288"/>
    </location>
</feature>
<feature type="compositionally biased region" description="Basic and acidic residues" evidence="1">
    <location>
        <begin position="298"/>
        <end position="310"/>
    </location>
</feature>
<accession>A0A1G7Q9F0</accession>
<feature type="transmembrane region" description="Helical" evidence="2">
    <location>
        <begin position="316"/>
        <end position="335"/>
    </location>
</feature>
<keyword evidence="2" id="KW-1133">Transmembrane helix</keyword>
<dbReference type="AlphaFoldDB" id="A0A1G7Q9F0"/>
<evidence type="ECO:0000256" key="1">
    <source>
        <dbReference type="SAM" id="MobiDB-lite"/>
    </source>
</evidence>
<evidence type="ECO:0000259" key="3">
    <source>
        <dbReference type="Pfam" id="PF24318"/>
    </source>
</evidence>
<dbReference type="OrthoDB" id="50312at2157"/>
<feature type="domain" description="DUF7490" evidence="3">
    <location>
        <begin position="168"/>
        <end position="267"/>
    </location>
</feature>
<dbReference type="EMBL" id="FNBK01000012">
    <property type="protein sequence ID" value="SDF95171.1"/>
    <property type="molecule type" value="Genomic_DNA"/>
</dbReference>
<keyword evidence="2" id="KW-0812">Transmembrane</keyword>
<evidence type="ECO:0000313" key="5">
    <source>
        <dbReference type="Proteomes" id="UP000199076"/>
    </source>
</evidence>
<gene>
    <name evidence="4" type="ORF">SAMN05216218_11246</name>
</gene>
<evidence type="ECO:0000313" key="4">
    <source>
        <dbReference type="EMBL" id="SDF95171.1"/>
    </source>
</evidence>
<dbReference type="STRING" id="660518.SAMN05216218_11246"/>
<feature type="region of interest" description="Disordered" evidence="1">
    <location>
        <begin position="277"/>
        <end position="317"/>
    </location>
</feature>
<evidence type="ECO:0000256" key="2">
    <source>
        <dbReference type="SAM" id="Phobius"/>
    </source>
</evidence>
<dbReference type="RefSeq" id="WP_092693819.1">
    <property type="nucleotide sequence ID" value="NZ_FNBK01000012.1"/>
</dbReference>
<sequence>MERETKLLGAAGAVLVAAALFVAVAPGALADATPDPPPSELSVREQTIAAGDVTGGTATLSVRSRLSHDGGPGENVTVLVRAVDLDTDLVAAETTEEVGSVQGTREVPVVQNISVDREGDYRIETIVYQDGERVASGRKTVRGVGGLQPAYARTGVEFHSFEGFGSGQLPPIQFSIAETEGASATLNVTAYLTNTGDVANDQLRITFLARQADSNIVADRSVRRVGSIRPGRTAMPSTLLTVPDDYNYKLMAMIQADDVLVGTAQATATLNPNQTVTVDTTNSSADTLDTSDFETDEGVQRTERAPDERGTTSSSGPGFGVGAVAVAVLVVAIYARRFQ</sequence>
<proteinExistence type="predicted"/>
<protein>
    <recommendedName>
        <fullName evidence="3">DUF7490 domain-containing protein</fullName>
    </recommendedName>
</protein>
<organism evidence="4 5">
    <name type="scientific">Halorientalis regularis</name>
    <dbReference type="NCBI Taxonomy" id="660518"/>
    <lineage>
        <taxon>Archaea</taxon>
        <taxon>Methanobacteriati</taxon>
        <taxon>Methanobacteriota</taxon>
        <taxon>Stenosarchaea group</taxon>
        <taxon>Halobacteria</taxon>
        <taxon>Halobacteriales</taxon>
        <taxon>Haloarculaceae</taxon>
        <taxon>Halorientalis</taxon>
    </lineage>
</organism>
<dbReference type="Pfam" id="PF24318">
    <property type="entry name" value="DUF7490"/>
    <property type="match status" value="2"/>
</dbReference>